<evidence type="ECO:0000256" key="1">
    <source>
        <dbReference type="SAM" id="MobiDB-lite"/>
    </source>
</evidence>
<evidence type="ECO:0000313" key="2">
    <source>
        <dbReference type="EMBL" id="KAK7052720.1"/>
    </source>
</evidence>
<feature type="compositionally biased region" description="Acidic residues" evidence="1">
    <location>
        <begin position="1200"/>
        <end position="1214"/>
    </location>
</feature>
<accession>A0AAW0DJR3</accession>
<dbReference type="Proteomes" id="UP001362999">
    <property type="component" value="Unassembled WGS sequence"/>
</dbReference>
<comment type="caution">
    <text evidence="2">The sequence shown here is derived from an EMBL/GenBank/DDBJ whole genome shotgun (WGS) entry which is preliminary data.</text>
</comment>
<organism evidence="2 3">
    <name type="scientific">Favolaschia claudopus</name>
    <dbReference type="NCBI Taxonomy" id="2862362"/>
    <lineage>
        <taxon>Eukaryota</taxon>
        <taxon>Fungi</taxon>
        <taxon>Dikarya</taxon>
        <taxon>Basidiomycota</taxon>
        <taxon>Agaricomycotina</taxon>
        <taxon>Agaricomycetes</taxon>
        <taxon>Agaricomycetidae</taxon>
        <taxon>Agaricales</taxon>
        <taxon>Marasmiineae</taxon>
        <taxon>Mycenaceae</taxon>
        <taxon>Favolaschia</taxon>
    </lineage>
</organism>
<sequence>MPAVRSTKYAADIPSDPTRVKCLVCSAASDSQDTIILRSGRSEHLTRRKHIDAVAEQTRLAASSLEIPPAPRVTAAAPPARFKLSDILESDSEEDEDQPQRVHSPLDDIMMDGSRFFDRNRNELLFSAGTVETGAAQRRELLEGIRNLDYYDHTVFGKIAREDTTVSEAVAAMVDMDLNSDLESEQEYTLNDDAWSPHGSKTMFMLDLLDNLPRLRLSDDQLKTIIWVMRECKTPDVPSFSALRKKQAELTKDVNIGTRHHVSALGNEFFMNHPAELLALDFANPLVRKYLHVYPEITDRISEFNHAEKWTKEIDNDDLSPMWADWENSPHKHFYIKELAQLKNGEYFVPTRWVIFNKTECAEGHKVSYCSESDCFVVHDNQTVRSHASDLKYNYLDLKCAVNSITFTDSSPEWAQSMPNPVREIAKGRPVFSVRIIPWSDDVSGNVSKQYNPHMNVYMANACLPHRKVSQEYFVRFCSTSPHASSGEQLEALTEDIGRYHEAYDCKIQQEILFRIFAHALPADNPQQAESASNAGVHSNLWCRYDMAGGTAAHRETNEGYGALFKPGTPRTPAETVRTIKRQIWAACTGVQDAVDEFQTSTGVKDKTALFWIEKLILKARELQQERFKTDSRLKDKKLKGEARKAIKIRIKDHIQWQLYSWVLLQPADRVEKLPRDSPDRWKLRPGDHFNVLLRVRGLDPHRDGPCEILHTVLLGDDKYIWHETHTPWDKSKADKFAVRLQSSLTDGLNNMSLRARYIVKYKNGLIGKHFKILQQLGIFHLHNDLCGDNLFNLWKAAGELGALVWFPEIRNQAQYLADLQICIDNLLDLWALVDPARIMTKYKLHVLSHLPDDIRRFGPAILFATEGFECWNTIFRLCSILSNHQAPSHDIAVTLADMERFKHQVSGGWWKATDSQSYTQAGRKVHTFLENNKELQRRLGWTDKMKPKPGTTKLTPRRTSLSAQWAEILGPIWTPELNVHGAGKVWTTCKFVVAQSGDVCAKDSFVFFKYKDTGEVLTGRICMILIPATATTSHDQAAVVIRKFVVAAERDSRLNMPRMASSAQTHVVTPADVLFCFNAQHDCYTLKCLIVAGAEPVIQERISTRQTQAAVQHVGTETYIINLHALHNANLLRDTLPRNLTAPVPLYPDRGAKRDEYAAIVRVSGPAKRAATAKKSQETRQKNKEARAAKQGKGGVQEPEPEEEEEGRDEMEE</sequence>
<dbReference type="AlphaFoldDB" id="A0AAW0DJR3"/>
<keyword evidence="3" id="KW-1185">Reference proteome</keyword>
<feature type="region of interest" description="Disordered" evidence="1">
    <location>
        <begin position="1166"/>
        <end position="1214"/>
    </location>
</feature>
<dbReference type="EMBL" id="JAWWNJ010000007">
    <property type="protein sequence ID" value="KAK7052720.1"/>
    <property type="molecule type" value="Genomic_DNA"/>
</dbReference>
<reference evidence="2 3" key="1">
    <citation type="journal article" date="2024" name="J Genomics">
        <title>Draft genome sequencing and assembly of Favolaschia claudopus CIRM-BRFM 2984 isolated from oak limbs.</title>
        <authorList>
            <person name="Navarro D."/>
            <person name="Drula E."/>
            <person name="Chaduli D."/>
            <person name="Cazenave R."/>
            <person name="Ahrendt S."/>
            <person name="Wang J."/>
            <person name="Lipzen A."/>
            <person name="Daum C."/>
            <person name="Barry K."/>
            <person name="Grigoriev I.V."/>
            <person name="Favel A."/>
            <person name="Rosso M.N."/>
            <person name="Martin F."/>
        </authorList>
    </citation>
    <scope>NUCLEOTIDE SEQUENCE [LARGE SCALE GENOMIC DNA]</scope>
    <source>
        <strain evidence="2 3">CIRM-BRFM 2984</strain>
    </source>
</reference>
<dbReference type="PANTHER" id="PTHR31912">
    <property type="entry name" value="IP13529P"/>
    <property type="match status" value="1"/>
</dbReference>
<dbReference type="PANTHER" id="PTHR31912:SF34">
    <property type="entry name" value="NOTOCHORD-RELATED PROTEIN"/>
    <property type="match status" value="1"/>
</dbReference>
<proteinExistence type="predicted"/>
<protein>
    <submittedName>
        <fullName evidence="2">Uncharacterized protein</fullName>
    </submittedName>
</protein>
<gene>
    <name evidence="2" type="ORF">R3P38DRAFT_3255817</name>
</gene>
<evidence type="ECO:0000313" key="3">
    <source>
        <dbReference type="Proteomes" id="UP001362999"/>
    </source>
</evidence>
<name>A0AAW0DJR3_9AGAR</name>
<feature type="compositionally biased region" description="Basic and acidic residues" evidence="1">
    <location>
        <begin position="1176"/>
        <end position="1189"/>
    </location>
</feature>